<reference evidence="1 2" key="1">
    <citation type="submission" date="2016-10" db="EMBL/GenBank/DDBJ databases">
        <title>Comparative genomics of Bacillus thuringiensis reveals a path to pathogens against multiple invertebrate hosts.</title>
        <authorList>
            <person name="Zheng J."/>
            <person name="Gao Q."/>
            <person name="Liu H."/>
            <person name="Peng D."/>
            <person name="Ruan L."/>
            <person name="Sun M."/>
        </authorList>
    </citation>
    <scope>NUCLEOTIDE SEQUENCE [LARGE SCALE GENOMIC DNA]</scope>
    <source>
        <strain evidence="1">T30001</strain>
    </source>
</reference>
<gene>
    <name evidence="1" type="ORF">BK784_38745</name>
</gene>
<name>A0A9X6MNJ3_BACTV</name>
<dbReference type="AlphaFoldDB" id="A0A9X6MNJ3"/>
<comment type="caution">
    <text evidence="1">The sequence shown here is derived from an EMBL/GenBank/DDBJ whole genome shotgun (WGS) entry which is preliminary data.</text>
</comment>
<dbReference type="EMBL" id="MOOV01000292">
    <property type="protein sequence ID" value="OUB82175.1"/>
    <property type="molecule type" value="Genomic_DNA"/>
</dbReference>
<dbReference type="Proteomes" id="UP000195160">
    <property type="component" value="Unassembled WGS sequence"/>
</dbReference>
<proteinExistence type="predicted"/>
<evidence type="ECO:0000313" key="2">
    <source>
        <dbReference type="Proteomes" id="UP000195160"/>
    </source>
</evidence>
<organism evidence="1 2">
    <name type="scientific">Bacillus thuringiensis subsp. medellin</name>
    <dbReference type="NCBI Taxonomy" id="79672"/>
    <lineage>
        <taxon>Bacteria</taxon>
        <taxon>Bacillati</taxon>
        <taxon>Bacillota</taxon>
        <taxon>Bacilli</taxon>
        <taxon>Bacillales</taxon>
        <taxon>Bacillaceae</taxon>
        <taxon>Bacillus</taxon>
        <taxon>Bacillus cereus group</taxon>
    </lineage>
</organism>
<sequence length="159" mass="18046">MQLFIDANKPLLDYLDSVGLSQKEIMGYMPHVMTKEFVDKIELSLPRAVNEKSVNGRSKYVGSVSEINAREGEQVFNNNYYVAMRDRMNDLIRYASSKKMSAQVFKNPELAVPCSDFEKAGKEIPKHSEVINTKDFVYNTKAEPNQAASRTDWLNVLTG</sequence>
<evidence type="ECO:0000313" key="1">
    <source>
        <dbReference type="EMBL" id="OUB82175.1"/>
    </source>
</evidence>
<protein>
    <submittedName>
        <fullName evidence="1">Uncharacterized protein</fullName>
    </submittedName>
</protein>
<accession>A0A9X6MNJ3</accession>
<dbReference type="RefSeq" id="WP_088071691.1">
    <property type="nucleotide sequence ID" value="NZ_MOOV01000292.1"/>
</dbReference>